<dbReference type="GO" id="GO:0004585">
    <property type="term" value="F:ornithine carbamoyltransferase activity"/>
    <property type="evidence" value="ECO:0007669"/>
    <property type="project" value="UniProtKB-EC"/>
</dbReference>
<dbReference type="InterPro" id="IPR006131">
    <property type="entry name" value="Asp_carbamoyltransf_Asp/Orn-bd"/>
</dbReference>
<dbReference type="PRINTS" id="PR00102">
    <property type="entry name" value="OTCASE"/>
</dbReference>
<dbReference type="PANTHER" id="PTHR45753:SF1">
    <property type="entry name" value="ORNITHINE CARBAMOYLTRANSFERASE, CATABOLIC"/>
    <property type="match status" value="1"/>
</dbReference>
<dbReference type="HAMAP" id="MF_01109">
    <property type="entry name" value="OTCase"/>
    <property type="match status" value="1"/>
</dbReference>
<comment type="catalytic activity">
    <reaction evidence="6 7">
        <text>carbamoyl phosphate + L-ornithine = L-citrulline + phosphate + H(+)</text>
        <dbReference type="Rhea" id="RHEA:19513"/>
        <dbReference type="ChEBI" id="CHEBI:15378"/>
        <dbReference type="ChEBI" id="CHEBI:43474"/>
        <dbReference type="ChEBI" id="CHEBI:46911"/>
        <dbReference type="ChEBI" id="CHEBI:57743"/>
        <dbReference type="ChEBI" id="CHEBI:58228"/>
        <dbReference type="EC" id="2.1.3.3"/>
    </reaction>
</comment>
<dbReference type="InterPro" id="IPR036901">
    <property type="entry name" value="Asp/Orn_carbamoylTrfase_sf"/>
</dbReference>
<keyword evidence="4 7" id="KW-0963">Cytoplasm</keyword>
<organism evidence="10 11">
    <name type="scientific">[Mycoplasma] gypis</name>
    <dbReference type="NCBI Taxonomy" id="92404"/>
    <lineage>
        <taxon>Bacteria</taxon>
        <taxon>Bacillati</taxon>
        <taxon>Mycoplasmatota</taxon>
        <taxon>Mycoplasmoidales</taxon>
        <taxon>Metamycoplasmataceae</taxon>
        <taxon>Metamycoplasma</taxon>
    </lineage>
</organism>
<dbReference type="Proteomes" id="UP001460679">
    <property type="component" value="Chromosome"/>
</dbReference>
<evidence type="ECO:0000256" key="6">
    <source>
        <dbReference type="ARBA" id="ARBA00048772"/>
    </source>
</evidence>
<name>A0ABZ2RM82_9BACT</name>
<evidence type="ECO:0000256" key="2">
    <source>
        <dbReference type="ARBA" id="ARBA00007805"/>
    </source>
</evidence>
<reference evidence="10" key="1">
    <citation type="submission" date="2024-03" db="EMBL/GenBank/DDBJ databases">
        <title>Complete genome sequence of Mycoplasma gypis type strain B1/T1.</title>
        <authorList>
            <person name="Spergser J."/>
        </authorList>
    </citation>
    <scope>NUCLEOTIDE SEQUENCE [LARGE SCALE GENOMIC DNA]</scope>
    <source>
        <strain evidence="10">B1/T1</strain>
    </source>
</reference>
<feature type="binding site" evidence="7">
    <location>
        <position position="334"/>
    </location>
    <ligand>
        <name>carbamoyl phosphate</name>
        <dbReference type="ChEBI" id="CHEBI:58228"/>
    </ligand>
</feature>
<feature type="binding site" evidence="7">
    <location>
        <position position="169"/>
    </location>
    <ligand>
        <name>L-ornithine</name>
        <dbReference type="ChEBI" id="CHEBI:46911"/>
    </ligand>
</feature>
<feature type="domain" description="Aspartate/ornithine carbamoyltransferase carbamoyl-P binding" evidence="9">
    <location>
        <begin position="12"/>
        <end position="150"/>
    </location>
</feature>
<evidence type="ECO:0000256" key="5">
    <source>
        <dbReference type="ARBA" id="ARBA00022679"/>
    </source>
</evidence>
<evidence type="ECO:0000256" key="3">
    <source>
        <dbReference type="ARBA" id="ARBA00013007"/>
    </source>
</evidence>
<dbReference type="RefSeq" id="WP_205498336.1">
    <property type="nucleotide sequence ID" value="NZ_CP148066.1"/>
</dbReference>
<feature type="domain" description="Aspartate/ornithine carbamoyltransferase Asp/Orn-binding" evidence="8">
    <location>
        <begin position="156"/>
        <end position="344"/>
    </location>
</feature>
<dbReference type="PANTHER" id="PTHR45753">
    <property type="entry name" value="ORNITHINE CARBAMOYLTRANSFERASE, MITOCHONDRIAL"/>
    <property type="match status" value="1"/>
</dbReference>
<dbReference type="InterPro" id="IPR002292">
    <property type="entry name" value="Orn/put_carbamltrans"/>
</dbReference>
<feature type="binding site" evidence="7">
    <location>
        <position position="241"/>
    </location>
    <ligand>
        <name>L-ornithine</name>
        <dbReference type="ChEBI" id="CHEBI:46911"/>
    </ligand>
</feature>
<evidence type="ECO:0000256" key="7">
    <source>
        <dbReference type="HAMAP-Rule" id="MF_01109"/>
    </source>
</evidence>
<dbReference type="InterPro" id="IPR006130">
    <property type="entry name" value="Asp/Orn_carbamoylTrfase"/>
</dbReference>
<feature type="binding site" evidence="7">
    <location>
        <position position="86"/>
    </location>
    <ligand>
        <name>carbamoyl phosphate</name>
        <dbReference type="ChEBI" id="CHEBI:58228"/>
    </ligand>
</feature>
<dbReference type="NCBIfam" id="TIGR00658">
    <property type="entry name" value="orni_carb_tr"/>
    <property type="match status" value="1"/>
</dbReference>
<dbReference type="Pfam" id="PF00185">
    <property type="entry name" value="OTCace"/>
    <property type="match status" value="1"/>
</dbReference>
<evidence type="ECO:0000256" key="4">
    <source>
        <dbReference type="ARBA" id="ARBA00022490"/>
    </source>
</evidence>
<feature type="binding site" evidence="7">
    <location>
        <begin position="137"/>
        <end position="140"/>
    </location>
    <ligand>
        <name>carbamoyl phosphate</name>
        <dbReference type="ChEBI" id="CHEBI:58228"/>
    </ligand>
</feature>
<dbReference type="PRINTS" id="PR00100">
    <property type="entry name" value="AOTCASE"/>
</dbReference>
<feature type="binding site" evidence="7">
    <location>
        <begin position="282"/>
        <end position="283"/>
    </location>
    <ligand>
        <name>carbamoyl phosphate</name>
        <dbReference type="ChEBI" id="CHEBI:58228"/>
    </ligand>
</feature>
<evidence type="ECO:0000259" key="9">
    <source>
        <dbReference type="Pfam" id="PF02729"/>
    </source>
</evidence>
<gene>
    <name evidence="10" type="primary">argF</name>
    <name evidence="10" type="ORF">WG616_02240</name>
</gene>
<dbReference type="InterPro" id="IPR024904">
    <property type="entry name" value="OTCase_ArgI"/>
</dbReference>
<dbReference type="EC" id="2.1.3.3" evidence="3 7"/>
<comment type="subcellular location">
    <subcellularLocation>
        <location evidence="1 7">Cytoplasm</location>
    </subcellularLocation>
</comment>
<evidence type="ECO:0000313" key="11">
    <source>
        <dbReference type="Proteomes" id="UP001460679"/>
    </source>
</evidence>
<feature type="binding site" evidence="7">
    <location>
        <begin position="59"/>
        <end position="62"/>
    </location>
    <ligand>
        <name>carbamoyl phosphate</name>
        <dbReference type="ChEBI" id="CHEBI:58228"/>
    </ligand>
</feature>
<evidence type="ECO:0000256" key="1">
    <source>
        <dbReference type="ARBA" id="ARBA00004496"/>
    </source>
</evidence>
<evidence type="ECO:0000313" key="10">
    <source>
        <dbReference type="EMBL" id="WXL28169.1"/>
    </source>
</evidence>
<dbReference type="InterPro" id="IPR006132">
    <property type="entry name" value="Asp/Orn_carbamoyltranf_P-bd"/>
</dbReference>
<keyword evidence="11" id="KW-1185">Reference proteome</keyword>
<accession>A0ABZ2RM82</accession>
<dbReference type="Pfam" id="PF02729">
    <property type="entry name" value="OTCace_N"/>
    <property type="match status" value="1"/>
</dbReference>
<feature type="binding site" evidence="7">
    <location>
        <position position="110"/>
    </location>
    <ligand>
        <name>carbamoyl phosphate</name>
        <dbReference type="ChEBI" id="CHEBI:58228"/>
    </ligand>
</feature>
<dbReference type="SUPFAM" id="SSF53671">
    <property type="entry name" value="Aspartate/ornithine carbamoyltransferase"/>
    <property type="match status" value="1"/>
</dbReference>
<dbReference type="Gene3D" id="3.40.50.1370">
    <property type="entry name" value="Aspartate/ornithine carbamoyltransferase"/>
    <property type="match status" value="2"/>
</dbReference>
<evidence type="ECO:0000259" key="8">
    <source>
        <dbReference type="Pfam" id="PF00185"/>
    </source>
</evidence>
<sequence length="348" mass="38279">MPMNLKGRSLDTALNLTTDQVNYVLDLSIDLKKSKQQGLHVNSRPLTGKNIVILFQKDSTRTRCAFEVAAADLGASCTYIGPSGSNFGKKESVEDTAMVLGQMYDGIEFRGFKQSDVDALVKYSGVPVWNGLTDAEHPTQMFADYMTMKEFKGDLKGKKLVFAGDIKNNVARSLMIGAAFFGVNIVLCGPKAQWDIVKNGADGHKEVYDKCQELFARNGGSVSFSDNKLEAAKDADAIYTDVWVSLGEDFSLFESRIQELGAFQVDMDMIKAAKEDVIFLHCLPAFHDDHTLFSSEIKAQLGAKYPVVATGAMEVTDEVFQSKYNKSIQQAGNRMHTIKAIILATLGY</sequence>
<comment type="similarity">
    <text evidence="2 7">Belongs to the aspartate/ornithine carbamoyltransferase superfamily. OTCase family.</text>
</comment>
<feature type="binding site" evidence="7">
    <location>
        <begin position="245"/>
        <end position="246"/>
    </location>
    <ligand>
        <name>L-ornithine</name>
        <dbReference type="ChEBI" id="CHEBI:46911"/>
    </ligand>
</feature>
<proteinExistence type="inferred from homology"/>
<protein>
    <recommendedName>
        <fullName evidence="3 7">Ornithine carbamoyltransferase</fullName>
        <shortName evidence="7">OTCase</shortName>
        <ecNumber evidence="3 7">2.1.3.3</ecNumber>
    </recommendedName>
</protein>
<dbReference type="EMBL" id="CP148066">
    <property type="protein sequence ID" value="WXL28169.1"/>
    <property type="molecule type" value="Genomic_DNA"/>
</dbReference>
<dbReference type="PROSITE" id="PS00097">
    <property type="entry name" value="CARBAMOYLTRANSFERASE"/>
    <property type="match status" value="1"/>
</dbReference>
<keyword evidence="5 7" id="KW-0808">Transferase</keyword>